<evidence type="ECO:0000256" key="5">
    <source>
        <dbReference type="ARBA" id="ARBA00022704"/>
    </source>
</evidence>
<keyword evidence="13" id="KW-1185">Reference proteome</keyword>
<dbReference type="GO" id="GO:0006952">
    <property type="term" value="P:defense response"/>
    <property type="evidence" value="ECO:0007669"/>
    <property type="project" value="UniProtKB-KW"/>
</dbReference>
<dbReference type="PANTHER" id="PTHR11413">
    <property type="entry name" value="CYSTATIN FAMILY MEMBER"/>
    <property type="match status" value="1"/>
</dbReference>
<dbReference type="InterPro" id="IPR000010">
    <property type="entry name" value="Cystatin_dom"/>
</dbReference>
<dbReference type="InterPro" id="IPR046350">
    <property type="entry name" value="Cystatin_sf"/>
</dbReference>
<dbReference type="CDD" id="cd00042">
    <property type="entry name" value="CY"/>
    <property type="match status" value="2"/>
</dbReference>
<dbReference type="PROSITE" id="PS00287">
    <property type="entry name" value="CYSTATIN"/>
    <property type="match status" value="1"/>
</dbReference>
<dbReference type="PANTHER" id="PTHR11413:SF103">
    <property type="entry name" value="CYSTEINE PROTEINASE INHIBITOR 12"/>
    <property type="match status" value="1"/>
</dbReference>
<dbReference type="GO" id="GO:0009409">
    <property type="term" value="P:response to cold"/>
    <property type="evidence" value="ECO:0007669"/>
    <property type="project" value="UniProtKB-ARBA"/>
</dbReference>
<keyword evidence="4 10" id="KW-0646">Protease inhibitor</keyword>
<evidence type="ECO:0000256" key="7">
    <source>
        <dbReference type="ARBA" id="ARBA00022737"/>
    </source>
</evidence>
<protein>
    <recommendedName>
        <fullName evidence="10">Cysteine proteinase inhibitor</fullName>
    </recommendedName>
</protein>
<comment type="subcellular location">
    <subcellularLocation>
        <location evidence="1">Secreted</location>
    </subcellularLocation>
</comment>
<evidence type="ECO:0000259" key="11">
    <source>
        <dbReference type="SMART" id="SM00043"/>
    </source>
</evidence>
<dbReference type="Gene3D" id="3.10.450.10">
    <property type="match status" value="2"/>
</dbReference>
<evidence type="ECO:0000256" key="1">
    <source>
        <dbReference type="ARBA" id="ARBA00004613"/>
    </source>
</evidence>
<evidence type="ECO:0000256" key="3">
    <source>
        <dbReference type="ARBA" id="ARBA00022525"/>
    </source>
</evidence>
<comment type="function">
    <text evidence="9">Specific inhibitor of cysteine proteinases. Probably involved in the regulation of endogenous processes and in defense against pests and pathogens.</text>
</comment>
<comment type="caution">
    <text evidence="12">The sequence shown here is derived from an EMBL/GenBank/DDBJ whole genome shotgun (WGS) entry which is preliminary data.</text>
</comment>
<keyword evidence="6" id="KW-0732">Signal</keyword>
<evidence type="ECO:0000256" key="2">
    <source>
        <dbReference type="ARBA" id="ARBA00007233"/>
    </source>
</evidence>
<dbReference type="AlphaFoldDB" id="A0AAW1HYI4"/>
<dbReference type="EMBL" id="JBDFQZ010000010">
    <property type="protein sequence ID" value="KAK9682142.1"/>
    <property type="molecule type" value="Genomic_DNA"/>
</dbReference>
<keyword evidence="3" id="KW-0964">Secreted</keyword>
<evidence type="ECO:0000313" key="13">
    <source>
        <dbReference type="Proteomes" id="UP001443914"/>
    </source>
</evidence>
<keyword evidence="7" id="KW-0677">Repeat</keyword>
<keyword evidence="5 10" id="KW-0789">Thiol protease inhibitor</keyword>
<dbReference type="Pfam" id="PF00031">
    <property type="entry name" value="Cystatin"/>
    <property type="match status" value="1"/>
</dbReference>
<evidence type="ECO:0000256" key="8">
    <source>
        <dbReference type="ARBA" id="ARBA00022821"/>
    </source>
</evidence>
<organism evidence="12 13">
    <name type="scientific">Saponaria officinalis</name>
    <name type="common">Common soapwort</name>
    <name type="synonym">Lychnis saponaria</name>
    <dbReference type="NCBI Taxonomy" id="3572"/>
    <lineage>
        <taxon>Eukaryota</taxon>
        <taxon>Viridiplantae</taxon>
        <taxon>Streptophyta</taxon>
        <taxon>Embryophyta</taxon>
        <taxon>Tracheophyta</taxon>
        <taxon>Spermatophyta</taxon>
        <taxon>Magnoliopsida</taxon>
        <taxon>eudicotyledons</taxon>
        <taxon>Gunneridae</taxon>
        <taxon>Pentapetalae</taxon>
        <taxon>Caryophyllales</taxon>
        <taxon>Caryophyllaceae</taxon>
        <taxon>Caryophylleae</taxon>
        <taxon>Saponaria</taxon>
    </lineage>
</organism>
<dbReference type="GO" id="GO:0006972">
    <property type="term" value="P:hyperosmotic response"/>
    <property type="evidence" value="ECO:0007669"/>
    <property type="project" value="UniProtKB-ARBA"/>
</dbReference>
<evidence type="ECO:0000256" key="6">
    <source>
        <dbReference type="ARBA" id="ARBA00022729"/>
    </source>
</evidence>
<dbReference type="GO" id="GO:0009414">
    <property type="term" value="P:response to water deprivation"/>
    <property type="evidence" value="ECO:0007669"/>
    <property type="project" value="UniProtKB-ARBA"/>
</dbReference>
<dbReference type="FunFam" id="3.10.450.10:FF:000013">
    <property type="entry name" value="Cysteine proteinase inhibitor"/>
    <property type="match status" value="1"/>
</dbReference>
<dbReference type="GO" id="GO:0005576">
    <property type="term" value="C:extracellular region"/>
    <property type="evidence" value="ECO:0007669"/>
    <property type="project" value="UniProtKB-SubCell"/>
</dbReference>
<dbReference type="SUPFAM" id="SSF54403">
    <property type="entry name" value="Cystatin/monellin"/>
    <property type="match status" value="2"/>
</dbReference>
<evidence type="ECO:0000256" key="4">
    <source>
        <dbReference type="ARBA" id="ARBA00022690"/>
    </source>
</evidence>
<evidence type="ECO:0000256" key="9">
    <source>
        <dbReference type="ARBA" id="ARBA00037320"/>
    </source>
</evidence>
<name>A0AAW1HYI4_SAPOF</name>
<dbReference type="GO" id="GO:0004869">
    <property type="term" value="F:cysteine-type endopeptidase inhibitor activity"/>
    <property type="evidence" value="ECO:0007669"/>
    <property type="project" value="UniProtKB-KW"/>
</dbReference>
<sequence length="254" mass="28688">MLTTISFSFTSSTRLLPHTFSFILIFFITYLNQQVIAGGGFCSDFESSHQTMATLGGLREFQGTANDAEIESLARFAVDEHNRKENAILEFGRVLKAKEQTVAGTLHHFTIEAAEAGKKKLYEAKVWVKPWLDFKELQEFKHAGDSPSITPSDLGCRREGHEPGWKDVPAHDPEVQDAANHAVQTIQQRSNSLFPYELQEVVHAKAEVADDTAKFNLRLKVKRGDKDEEFNVEVHKSEEGEYKLNQMGQIQPEH</sequence>
<dbReference type="Pfam" id="PF16845">
    <property type="entry name" value="SQAPI"/>
    <property type="match status" value="1"/>
</dbReference>
<comment type="similarity">
    <text evidence="2 10">Belongs to the cystatin family. Phytocystatin subfamily.</text>
</comment>
<keyword evidence="8" id="KW-0611">Plant defense</keyword>
<accession>A0AAW1HYI4</accession>
<dbReference type="FunFam" id="3.10.450.10:FF:000011">
    <property type="entry name" value="Cysteine proteinase inhibitor"/>
    <property type="match status" value="1"/>
</dbReference>
<evidence type="ECO:0000256" key="10">
    <source>
        <dbReference type="RuleBase" id="RU362130"/>
    </source>
</evidence>
<evidence type="ECO:0000313" key="12">
    <source>
        <dbReference type="EMBL" id="KAK9682142.1"/>
    </source>
</evidence>
<gene>
    <name evidence="12" type="ORF">RND81_10G053200</name>
</gene>
<dbReference type="InterPro" id="IPR018073">
    <property type="entry name" value="Prot_inh_cystat_CS"/>
</dbReference>
<dbReference type="SMART" id="SM00043">
    <property type="entry name" value="CY"/>
    <property type="match status" value="1"/>
</dbReference>
<dbReference type="InterPro" id="IPR027214">
    <property type="entry name" value="Cystatin"/>
</dbReference>
<dbReference type="Proteomes" id="UP001443914">
    <property type="component" value="Unassembled WGS sequence"/>
</dbReference>
<reference evidence="12" key="1">
    <citation type="submission" date="2024-03" db="EMBL/GenBank/DDBJ databases">
        <title>WGS assembly of Saponaria officinalis var. Norfolk2.</title>
        <authorList>
            <person name="Jenkins J."/>
            <person name="Shu S."/>
            <person name="Grimwood J."/>
            <person name="Barry K."/>
            <person name="Goodstein D."/>
            <person name="Schmutz J."/>
            <person name="Leebens-Mack J."/>
            <person name="Osbourn A."/>
        </authorList>
    </citation>
    <scope>NUCLEOTIDE SEQUENCE [LARGE SCALE GENOMIC DNA]</scope>
    <source>
        <strain evidence="12">JIC</strain>
    </source>
</reference>
<proteinExistence type="inferred from homology"/>
<feature type="domain" description="Cystatin" evidence="11">
    <location>
        <begin position="53"/>
        <end position="143"/>
    </location>
</feature>